<name>A0A2S0RG93_9FLAO</name>
<dbReference type="CDD" id="cd00293">
    <property type="entry name" value="USP-like"/>
    <property type="match status" value="1"/>
</dbReference>
<comment type="similarity">
    <text evidence="1">Belongs to the universal stress protein A family.</text>
</comment>
<dbReference type="OrthoDB" id="9788959at2"/>
<dbReference type="Gene3D" id="3.40.50.620">
    <property type="entry name" value="HUPs"/>
    <property type="match status" value="2"/>
</dbReference>
<dbReference type="PRINTS" id="PR01438">
    <property type="entry name" value="UNVRSLSTRESS"/>
</dbReference>
<dbReference type="PANTHER" id="PTHR46268">
    <property type="entry name" value="STRESS RESPONSE PROTEIN NHAX"/>
    <property type="match status" value="1"/>
</dbReference>
<dbReference type="InterPro" id="IPR006016">
    <property type="entry name" value="UspA"/>
</dbReference>
<protein>
    <submittedName>
        <fullName evidence="3">Universal stress protein UspA</fullName>
    </submittedName>
</protein>
<dbReference type="InterPro" id="IPR014729">
    <property type="entry name" value="Rossmann-like_a/b/a_fold"/>
</dbReference>
<reference evidence="3 4" key="1">
    <citation type="submission" date="2018-04" db="EMBL/GenBank/DDBJ databases">
        <title>Genome sequencing of Flavobacterium sp. HYN0048.</title>
        <authorList>
            <person name="Yi H."/>
            <person name="Baek C."/>
        </authorList>
    </citation>
    <scope>NUCLEOTIDE SEQUENCE [LARGE SCALE GENOMIC DNA]</scope>
    <source>
        <strain evidence="3 4">HYN0048</strain>
    </source>
</reference>
<dbReference type="AlphaFoldDB" id="A0A2S0RG93"/>
<dbReference type="Pfam" id="PF00582">
    <property type="entry name" value="Usp"/>
    <property type="match status" value="1"/>
</dbReference>
<dbReference type="KEGG" id="fmg:HYN48_12225"/>
<dbReference type="RefSeq" id="WP_108372105.1">
    <property type="nucleotide sequence ID" value="NZ_CP028811.1"/>
</dbReference>
<keyword evidence="4" id="KW-1185">Reference proteome</keyword>
<dbReference type="InterPro" id="IPR006015">
    <property type="entry name" value="Universal_stress_UspA"/>
</dbReference>
<evidence type="ECO:0000313" key="3">
    <source>
        <dbReference type="EMBL" id="AWA30783.1"/>
    </source>
</evidence>
<dbReference type="PANTHER" id="PTHR46268:SF22">
    <property type="entry name" value="SENSOR PROTEIN KDPD-RELATED"/>
    <property type="match status" value="1"/>
</dbReference>
<dbReference type="Proteomes" id="UP000244193">
    <property type="component" value="Chromosome"/>
</dbReference>
<proteinExistence type="inferred from homology"/>
<evidence type="ECO:0000259" key="2">
    <source>
        <dbReference type="Pfam" id="PF00582"/>
    </source>
</evidence>
<evidence type="ECO:0000313" key="4">
    <source>
        <dbReference type="Proteomes" id="UP000244193"/>
    </source>
</evidence>
<organism evidence="3 4">
    <name type="scientific">Flavobacterium magnum</name>
    <dbReference type="NCBI Taxonomy" id="2162713"/>
    <lineage>
        <taxon>Bacteria</taxon>
        <taxon>Pseudomonadati</taxon>
        <taxon>Bacteroidota</taxon>
        <taxon>Flavobacteriia</taxon>
        <taxon>Flavobacteriales</taxon>
        <taxon>Flavobacteriaceae</taxon>
        <taxon>Flavobacterium</taxon>
    </lineage>
</organism>
<dbReference type="EMBL" id="CP028811">
    <property type="protein sequence ID" value="AWA30783.1"/>
    <property type="molecule type" value="Genomic_DNA"/>
</dbReference>
<dbReference type="SUPFAM" id="SSF52402">
    <property type="entry name" value="Adenine nucleotide alpha hydrolases-like"/>
    <property type="match status" value="2"/>
</dbReference>
<evidence type="ECO:0000256" key="1">
    <source>
        <dbReference type="ARBA" id="ARBA00008791"/>
    </source>
</evidence>
<gene>
    <name evidence="3" type="ORF">HYN48_12225</name>
</gene>
<sequence>MKKILFPTDFSESANNAFIYALHLADTFRMEIITLHVYEFPILDSNYIEVPLYQAEVYESLELSSFENYKSQIPVLRQLASANGMEHIPISNVLREGDLVDNIASIVRDEPIGYVIMGTQGASGFNAFFFGTTTADVMTGTNAFVIGVPEESKYEPIRKIGFATAYNPDDKTALAKLIPIAQTLGAVIECLHVQLPGEPSDAAQIADWKQAFAQSNINFHTIESASVEESIIDFTEVHKIQLFALLNHKHGFWEGLFHTSLTKKLAFHLKVPLLALHEG</sequence>
<accession>A0A2S0RG93</accession>
<feature type="domain" description="UspA" evidence="2">
    <location>
        <begin position="1"/>
        <end position="141"/>
    </location>
</feature>